<feature type="compositionally biased region" description="Basic and acidic residues" evidence="1">
    <location>
        <begin position="47"/>
        <end position="88"/>
    </location>
</feature>
<comment type="caution">
    <text evidence="2">The sequence shown here is derived from an EMBL/GenBank/DDBJ whole genome shotgun (WGS) entry which is preliminary data.</text>
</comment>
<sequence>MSRRKYDMNNEKDVNQTFRLLNDENDGDLISEDLGEKSDIASEDEQEVRLIDQIEQKTDAKSNDDESRPEYGISVEKDQISVENKTSE</sequence>
<name>A0ABD2NDG1_9CUCU</name>
<accession>A0ABD2NDG1</accession>
<gene>
    <name evidence="2" type="ORF">HHI36_011851</name>
</gene>
<reference evidence="2 3" key="1">
    <citation type="journal article" date="2021" name="BMC Biol.">
        <title>Horizontally acquired antibacterial genes associated with adaptive radiation of ladybird beetles.</title>
        <authorList>
            <person name="Li H.S."/>
            <person name="Tang X.F."/>
            <person name="Huang Y.H."/>
            <person name="Xu Z.Y."/>
            <person name="Chen M.L."/>
            <person name="Du X.Y."/>
            <person name="Qiu B.Y."/>
            <person name="Chen P.T."/>
            <person name="Zhang W."/>
            <person name="Slipinski A."/>
            <person name="Escalona H.E."/>
            <person name="Waterhouse R.M."/>
            <person name="Zwick A."/>
            <person name="Pang H."/>
        </authorList>
    </citation>
    <scope>NUCLEOTIDE SEQUENCE [LARGE SCALE GENOMIC DNA]</scope>
    <source>
        <strain evidence="2">SYSU2018</strain>
    </source>
</reference>
<organism evidence="2 3">
    <name type="scientific">Cryptolaemus montrouzieri</name>
    <dbReference type="NCBI Taxonomy" id="559131"/>
    <lineage>
        <taxon>Eukaryota</taxon>
        <taxon>Metazoa</taxon>
        <taxon>Ecdysozoa</taxon>
        <taxon>Arthropoda</taxon>
        <taxon>Hexapoda</taxon>
        <taxon>Insecta</taxon>
        <taxon>Pterygota</taxon>
        <taxon>Neoptera</taxon>
        <taxon>Endopterygota</taxon>
        <taxon>Coleoptera</taxon>
        <taxon>Polyphaga</taxon>
        <taxon>Cucujiformia</taxon>
        <taxon>Coccinelloidea</taxon>
        <taxon>Coccinellidae</taxon>
        <taxon>Scymninae</taxon>
        <taxon>Scymnini</taxon>
        <taxon>Cryptolaemus</taxon>
    </lineage>
</organism>
<evidence type="ECO:0000313" key="3">
    <source>
        <dbReference type="Proteomes" id="UP001516400"/>
    </source>
</evidence>
<dbReference type="AlphaFoldDB" id="A0ABD2NDG1"/>
<protein>
    <submittedName>
        <fullName evidence="2">Uncharacterized protein</fullName>
    </submittedName>
</protein>
<feature type="region of interest" description="Disordered" evidence="1">
    <location>
        <begin position="1"/>
        <end position="88"/>
    </location>
</feature>
<keyword evidence="3" id="KW-1185">Reference proteome</keyword>
<dbReference type="Proteomes" id="UP001516400">
    <property type="component" value="Unassembled WGS sequence"/>
</dbReference>
<proteinExistence type="predicted"/>
<feature type="compositionally biased region" description="Basic and acidic residues" evidence="1">
    <location>
        <begin position="1"/>
        <end position="14"/>
    </location>
</feature>
<evidence type="ECO:0000313" key="2">
    <source>
        <dbReference type="EMBL" id="KAL3276470.1"/>
    </source>
</evidence>
<dbReference type="EMBL" id="JABFTP020000103">
    <property type="protein sequence ID" value="KAL3276470.1"/>
    <property type="molecule type" value="Genomic_DNA"/>
</dbReference>
<evidence type="ECO:0000256" key="1">
    <source>
        <dbReference type="SAM" id="MobiDB-lite"/>
    </source>
</evidence>
<feature type="compositionally biased region" description="Acidic residues" evidence="1">
    <location>
        <begin position="23"/>
        <end position="33"/>
    </location>
</feature>